<dbReference type="InterPro" id="IPR029058">
    <property type="entry name" value="AB_hydrolase_fold"/>
</dbReference>
<keyword evidence="2" id="KW-0378">Hydrolase</keyword>
<comment type="similarity">
    <text evidence="1">Belongs to the peptidase S33 family.</text>
</comment>
<evidence type="ECO:0000256" key="2">
    <source>
        <dbReference type="ARBA" id="ARBA00022801"/>
    </source>
</evidence>
<gene>
    <name evidence="7" type="ORF">PG996_015341</name>
</gene>
<dbReference type="Pfam" id="PF00561">
    <property type="entry name" value="Abhydrolase_1"/>
    <property type="match status" value="1"/>
</dbReference>
<evidence type="ECO:0000259" key="5">
    <source>
        <dbReference type="Pfam" id="PF00561"/>
    </source>
</evidence>
<protein>
    <submittedName>
        <fullName evidence="7">Uncharacterized protein</fullName>
    </submittedName>
</protein>
<evidence type="ECO:0000256" key="1">
    <source>
        <dbReference type="ARBA" id="ARBA00010088"/>
    </source>
</evidence>
<dbReference type="InterPro" id="IPR051601">
    <property type="entry name" value="Serine_prot/Carboxylest_S33"/>
</dbReference>
<proteinExistence type="inferred from homology"/>
<feature type="region of interest" description="Disordered" evidence="3">
    <location>
        <begin position="403"/>
        <end position="440"/>
    </location>
</feature>
<accession>A0ABR1TL03</accession>
<feature type="chain" id="PRO_5047403655" evidence="4">
    <location>
        <begin position="25"/>
        <end position="568"/>
    </location>
</feature>
<keyword evidence="4" id="KW-0732">Signal</keyword>
<feature type="signal peptide" evidence="4">
    <location>
        <begin position="1"/>
        <end position="24"/>
    </location>
</feature>
<evidence type="ECO:0000259" key="6">
    <source>
        <dbReference type="Pfam" id="PF08386"/>
    </source>
</evidence>
<dbReference type="PANTHER" id="PTHR43248:SF25">
    <property type="entry name" value="AB HYDROLASE-1 DOMAIN-CONTAINING PROTEIN-RELATED"/>
    <property type="match status" value="1"/>
</dbReference>
<evidence type="ECO:0000313" key="7">
    <source>
        <dbReference type="EMBL" id="KAK8047277.1"/>
    </source>
</evidence>
<dbReference type="PANTHER" id="PTHR43248">
    <property type="entry name" value="2-SUCCINYL-6-HYDROXY-2,4-CYCLOHEXADIENE-1-CARBOXYLATE SYNTHASE"/>
    <property type="match status" value="1"/>
</dbReference>
<evidence type="ECO:0000256" key="3">
    <source>
        <dbReference type="SAM" id="MobiDB-lite"/>
    </source>
</evidence>
<keyword evidence="8" id="KW-1185">Reference proteome</keyword>
<dbReference type="InterPro" id="IPR013595">
    <property type="entry name" value="Pept_S33_TAP-like_C"/>
</dbReference>
<name>A0ABR1TL03_9PEZI</name>
<dbReference type="Gene3D" id="3.40.50.1820">
    <property type="entry name" value="alpha/beta hydrolase"/>
    <property type="match status" value="1"/>
</dbReference>
<dbReference type="Pfam" id="PF08386">
    <property type="entry name" value="Abhydrolase_4"/>
    <property type="match status" value="1"/>
</dbReference>
<comment type="caution">
    <text evidence="7">The sequence shown here is derived from an EMBL/GenBank/DDBJ whole genome shotgun (WGS) entry which is preliminary data.</text>
</comment>
<dbReference type="Proteomes" id="UP001446871">
    <property type="component" value="Unassembled WGS sequence"/>
</dbReference>
<sequence>MVHPVRAKNTGLAIAATLAATAVAQNGTYSNHTTIHWGPCPGGAAAAPIVCGELPVPLDYTSNQTGEMLTLQLTKVPATAQPSRGSILLNFGGPGNDGRTLLAQYAPLLPLWVSFPAMPPFSWWVVAEAYTRLTGVKRIRRRVRHDRHRPAPGIICSGTGNTIPFSCYQNETLRRAGQATVRSDRANSSDATPGRLWAEAQVLANDCGSALANTTGSLVGTAFTARDFMKVVDALGEDGLLRYWGFSYGTVLGSTLAAMFPDRIDRMVMDGIVNIHEWQHGLPVEAIVDYDKTFRAFLTACVANPNNCALARGNGGNINRTATALETSIYDLLDRTKYAPFAVGSRLVDYTTIKSLIDAGLRSPPTWPELASILDACLGSNNTPDLSRLATLFANSTLFNTWNPPPKPTKASAAATSRSAPRTRGPWTPTTPPRTASAPRLAGDIGLATQMQCARWPMLAKGRYEGDFRVRTRHPILLIGNAADPVTPMASARNASAGFAGSVVLEHKGFGHASVAQPSTCTLAKVRDYFTSGALPAPGTACEVDQPAFAPAPGNGTGPAANLRRALL</sequence>
<evidence type="ECO:0000313" key="8">
    <source>
        <dbReference type="Proteomes" id="UP001446871"/>
    </source>
</evidence>
<organism evidence="7 8">
    <name type="scientific">Apiospora saccharicola</name>
    <dbReference type="NCBI Taxonomy" id="335842"/>
    <lineage>
        <taxon>Eukaryota</taxon>
        <taxon>Fungi</taxon>
        <taxon>Dikarya</taxon>
        <taxon>Ascomycota</taxon>
        <taxon>Pezizomycotina</taxon>
        <taxon>Sordariomycetes</taxon>
        <taxon>Xylariomycetidae</taxon>
        <taxon>Amphisphaeriales</taxon>
        <taxon>Apiosporaceae</taxon>
        <taxon>Apiospora</taxon>
    </lineage>
</organism>
<dbReference type="EMBL" id="JAQQWM010000009">
    <property type="protein sequence ID" value="KAK8047277.1"/>
    <property type="molecule type" value="Genomic_DNA"/>
</dbReference>
<reference evidence="7 8" key="1">
    <citation type="submission" date="2023-01" db="EMBL/GenBank/DDBJ databases">
        <title>Analysis of 21 Apiospora genomes using comparative genomics revels a genus with tremendous synthesis potential of carbohydrate active enzymes and secondary metabolites.</title>
        <authorList>
            <person name="Sorensen T."/>
        </authorList>
    </citation>
    <scope>NUCLEOTIDE SEQUENCE [LARGE SCALE GENOMIC DNA]</scope>
    <source>
        <strain evidence="7 8">CBS 83171</strain>
    </source>
</reference>
<evidence type="ECO:0000256" key="4">
    <source>
        <dbReference type="SAM" id="SignalP"/>
    </source>
</evidence>
<dbReference type="SUPFAM" id="SSF53474">
    <property type="entry name" value="alpha/beta-Hydrolases"/>
    <property type="match status" value="2"/>
</dbReference>
<feature type="compositionally biased region" description="Low complexity" evidence="3">
    <location>
        <begin position="409"/>
        <end position="440"/>
    </location>
</feature>
<feature type="domain" description="Peptidase S33 tripeptidyl aminopeptidase-like C-terminal" evidence="6">
    <location>
        <begin position="446"/>
        <end position="542"/>
    </location>
</feature>
<feature type="domain" description="AB hydrolase-1" evidence="5">
    <location>
        <begin position="169"/>
        <end position="279"/>
    </location>
</feature>
<dbReference type="InterPro" id="IPR000073">
    <property type="entry name" value="AB_hydrolase_1"/>
</dbReference>